<keyword evidence="2" id="KW-1133">Transmembrane helix</keyword>
<name>A0ABX5ZIH6_STRTE</name>
<organism evidence="3 4">
    <name type="scientific">Streptomyces tendae</name>
    <dbReference type="NCBI Taxonomy" id="1932"/>
    <lineage>
        <taxon>Bacteria</taxon>
        <taxon>Bacillati</taxon>
        <taxon>Actinomycetota</taxon>
        <taxon>Actinomycetes</taxon>
        <taxon>Kitasatosporales</taxon>
        <taxon>Streptomycetaceae</taxon>
        <taxon>Streptomyces</taxon>
    </lineage>
</organism>
<dbReference type="Proteomes" id="UP000324308">
    <property type="component" value="Chromosome"/>
</dbReference>
<sequence>MQDGRHDAKPGDGRRRGGRVRGRQGTARSTARPSGRGRHPAVGRLCLVAALGLGPVLPAQQALAVVEDSTPAVVEDGVLAYAFAADAQRVEGAPSTADAEELEPGRTYRSTLPAAGTVYYRLELDDTATAYASATAVPPPGRTVSVADGVKVTVEDADGRSCDVDTANFGAPGSPRPVAAWAMREISPRRSLCAEAGTYYVTVERAAPDARDASPDPWEMELITVSEPALETADPTRAPDAWNSATPAPVQGRAQRRPGGAGFAQATPLGEGVWRDDIRPGQSLFYQVPVDWGRQLHATAELGSSGTDASGYVASALDLDLYNPVRGHVEDLGIGYDGGQKAKALKPLPPVAYENRHASGRQVTAMRFAGAYYLVAHLSAEVAEKFGDGPVPLTLRVRQSGEVRDGPGYAGRVVPSDVFTVAGSGGGTADAGEGGADGDTLYRVLAAGGIGTGSALVVGLGVWTVVARRRAAV</sequence>
<feature type="compositionally biased region" description="Basic and acidic residues" evidence="1">
    <location>
        <begin position="1"/>
        <end position="15"/>
    </location>
</feature>
<dbReference type="EMBL" id="CP043959">
    <property type="protein sequence ID" value="QER84472.1"/>
    <property type="molecule type" value="Genomic_DNA"/>
</dbReference>
<evidence type="ECO:0000256" key="1">
    <source>
        <dbReference type="SAM" id="MobiDB-lite"/>
    </source>
</evidence>
<proteinExistence type="predicted"/>
<evidence type="ECO:0000313" key="4">
    <source>
        <dbReference type="Proteomes" id="UP000324308"/>
    </source>
</evidence>
<accession>A0ABX5ZIH6</accession>
<keyword evidence="2" id="KW-0472">Membrane</keyword>
<keyword evidence="2" id="KW-0812">Transmembrane</keyword>
<evidence type="ECO:0000256" key="2">
    <source>
        <dbReference type="SAM" id="Phobius"/>
    </source>
</evidence>
<feature type="region of interest" description="Disordered" evidence="1">
    <location>
        <begin position="1"/>
        <end position="39"/>
    </location>
</feature>
<feature type="region of interest" description="Disordered" evidence="1">
    <location>
        <begin position="233"/>
        <end position="263"/>
    </location>
</feature>
<protein>
    <submittedName>
        <fullName evidence="3">Uncharacterized protein</fullName>
    </submittedName>
</protein>
<keyword evidence="4" id="KW-1185">Reference proteome</keyword>
<reference evidence="3 4" key="1">
    <citation type="submission" date="2019-09" db="EMBL/GenBank/DDBJ databases">
        <title>Draft genome sequence of the Ebosin-producing strain Streptomyces sp. 139.</title>
        <authorList>
            <person name="Ai L."/>
            <person name="Geng M."/>
            <person name="Ma M."/>
            <person name="Bai L."/>
        </authorList>
    </citation>
    <scope>NUCLEOTIDE SEQUENCE [LARGE SCALE GENOMIC DNA]</scope>
    <source>
        <strain evidence="3 4">139</strain>
    </source>
</reference>
<gene>
    <name evidence="3" type="ORF">F3L20_00070</name>
</gene>
<evidence type="ECO:0000313" key="3">
    <source>
        <dbReference type="EMBL" id="QER84472.1"/>
    </source>
</evidence>
<feature type="transmembrane region" description="Helical" evidence="2">
    <location>
        <begin position="444"/>
        <end position="466"/>
    </location>
</feature>